<comment type="subcellular location">
    <subcellularLocation>
        <location evidence="6">Membrane</location>
        <topology evidence="6">Single-pass membrane protein</topology>
    </subcellularLocation>
    <subcellularLocation>
        <location evidence="6">Endoplasmic reticulum membrane</location>
        <topology evidence="6">Single-pass membrane protein</topology>
    </subcellularLocation>
</comment>
<name>G3B0G6_CANTC</name>
<evidence type="ECO:0000256" key="5">
    <source>
        <dbReference type="ARBA" id="ARBA00023136"/>
    </source>
</evidence>
<dbReference type="GO" id="GO:0005789">
    <property type="term" value="C:endoplasmic reticulum membrane"/>
    <property type="evidence" value="ECO:0007669"/>
    <property type="project" value="UniProtKB-SubCell"/>
</dbReference>
<keyword evidence="8" id="KW-1185">Reference proteome</keyword>
<accession>G3B0G6</accession>
<protein>
    <recommendedName>
        <fullName evidence="6">Stress-associated endoplasmic reticulum protein</fullName>
    </recommendedName>
</protein>
<evidence type="ECO:0000256" key="3">
    <source>
        <dbReference type="ARBA" id="ARBA00022824"/>
    </source>
</evidence>
<feature type="transmembrane region" description="Helical" evidence="6">
    <location>
        <begin position="41"/>
        <end position="63"/>
    </location>
</feature>
<dbReference type="eggNOG" id="ENOG502SDGZ">
    <property type="taxonomic scope" value="Eukaryota"/>
</dbReference>
<reference evidence="7 8" key="1">
    <citation type="journal article" date="2011" name="Proc. Natl. Acad. Sci. U.S.A.">
        <title>Comparative genomics of xylose-fermenting fungi for enhanced biofuel production.</title>
        <authorList>
            <person name="Wohlbach D.J."/>
            <person name="Kuo A."/>
            <person name="Sato T.K."/>
            <person name="Potts K.M."/>
            <person name="Salamov A.A."/>
            <person name="LaButti K.M."/>
            <person name="Sun H."/>
            <person name="Clum A."/>
            <person name="Pangilinan J.L."/>
            <person name="Lindquist E.A."/>
            <person name="Lucas S."/>
            <person name="Lapidus A."/>
            <person name="Jin M."/>
            <person name="Gunawan C."/>
            <person name="Balan V."/>
            <person name="Dale B.E."/>
            <person name="Jeffries T.W."/>
            <person name="Zinkel R."/>
            <person name="Barry K.W."/>
            <person name="Grigoriev I.V."/>
            <person name="Gasch A.P."/>
        </authorList>
    </citation>
    <scope>NUCLEOTIDE SEQUENCE [LARGE SCALE GENOMIC DNA]</scope>
    <source>
        <strain evidence="7">ATCC 10573</strain>
        <strain evidence="8">ATCC 10573 / BCRC 21748 / CBS 615 / JCM 9827 / NBRC 10315 / NRRL Y-1498 / VKM Y-70</strain>
    </source>
</reference>
<dbReference type="EMBL" id="GL996514">
    <property type="protein sequence ID" value="EGV65536.1"/>
    <property type="molecule type" value="Genomic_DNA"/>
</dbReference>
<evidence type="ECO:0000256" key="6">
    <source>
        <dbReference type="RuleBase" id="RU364120"/>
    </source>
</evidence>
<comment type="similarity">
    <text evidence="1 6">Belongs to the RAMP4 family.</text>
</comment>
<dbReference type="OrthoDB" id="10032492at2759"/>
<keyword evidence="4 6" id="KW-1133">Transmembrane helix</keyword>
<dbReference type="Pfam" id="PF06624">
    <property type="entry name" value="RAMP4"/>
    <property type="match status" value="1"/>
</dbReference>
<evidence type="ECO:0000256" key="2">
    <source>
        <dbReference type="ARBA" id="ARBA00022692"/>
    </source>
</evidence>
<comment type="function">
    <text evidence="6">Interacts with target proteins during translocation into the lumen of the endoplasmic reticulum. Protects unfolded target proteins against degradation and facilitate correct glycosylation.</text>
</comment>
<gene>
    <name evidence="7" type="ORF">CANTEDRAFT_113121</name>
</gene>
<dbReference type="AlphaFoldDB" id="G3B0G6"/>
<dbReference type="Proteomes" id="UP000000707">
    <property type="component" value="Unassembled WGS sequence"/>
</dbReference>
<evidence type="ECO:0000313" key="8">
    <source>
        <dbReference type="Proteomes" id="UP000000707"/>
    </source>
</evidence>
<proteinExistence type="inferred from homology"/>
<keyword evidence="5 6" id="KW-0472">Membrane</keyword>
<keyword evidence="3 6" id="KW-0256">Endoplasmic reticulum</keyword>
<dbReference type="EMBL" id="GL996514">
    <property type="protein sequence ID" value="EGV65535.1"/>
    <property type="molecule type" value="Genomic_DNA"/>
</dbReference>
<evidence type="ECO:0000256" key="4">
    <source>
        <dbReference type="ARBA" id="ARBA00022989"/>
    </source>
</evidence>
<dbReference type="STRING" id="590646.G3B0G6"/>
<evidence type="ECO:0000256" key="1">
    <source>
        <dbReference type="ARBA" id="ARBA00005500"/>
    </source>
</evidence>
<organism evidence="8">
    <name type="scientific">Candida tenuis (strain ATCC 10573 / BCRC 21748 / CBS 615 / JCM 9827 / NBRC 10315 / NRRL Y-1498 / VKM Y-70)</name>
    <name type="common">Yeast</name>
    <name type="synonym">Yamadazyma tenuis</name>
    <dbReference type="NCBI Taxonomy" id="590646"/>
    <lineage>
        <taxon>Eukaryota</taxon>
        <taxon>Fungi</taxon>
        <taxon>Dikarya</taxon>
        <taxon>Ascomycota</taxon>
        <taxon>Saccharomycotina</taxon>
        <taxon>Pichiomycetes</taxon>
        <taxon>Debaryomycetaceae</taxon>
        <taxon>Yamadazyma</taxon>
    </lineage>
</organism>
<evidence type="ECO:0000313" key="7">
    <source>
        <dbReference type="EMBL" id="EGV65536.1"/>
    </source>
</evidence>
<dbReference type="HOGENOM" id="CLU_182424_0_1_1"/>
<keyword evidence="2 6" id="KW-0812">Transmembrane</keyword>
<dbReference type="InterPro" id="IPR010580">
    <property type="entry name" value="ER_stress-assoc"/>
</dbReference>
<sequence length="65" mass="7396">MAVQTPKQRLANKKFSKKNTLKQTGQFKEDADKVEYPLPKAWIALLVFLVCGGALLEVLRLVFDF</sequence>